<keyword evidence="2" id="KW-1185">Reference proteome</keyword>
<proteinExistence type="predicted"/>
<protein>
    <submittedName>
        <fullName evidence="1">Uncharacterized protein</fullName>
    </submittedName>
</protein>
<dbReference type="PANTHER" id="PTHR36770:SF1">
    <property type="entry name" value="PHOTOSYSTEM I ASSEMBLY FACTOR PSA3, CHLOROPLASTIC"/>
    <property type="match status" value="1"/>
</dbReference>
<sequence>MTACFENNGVRTTACLEKTMELGLGLEQTVREGGRQWSVYTYEDDNGHIREKLKAEPPTIPMEIRVKKAINAIYVCCFGKDPLQKDDERLLTAMPSAVFPTVQQEEIQRLIKDKAEKEVSSGNRRLAWHSSQLVNYLRMLAIKDYIQPLCDLLDCLDSKIVTCCLECGDSIFAQSALLLIAVTESLSLLGAVMLPRIGAQGDDLLWSNAVENRGFKWGIPSSHLSDESVGFLLIPFSRLVQDSGYSSSHNTGSPRATVVECLARDHTSNFSVGSYTLQPKPRRLLLVGTERGGYTIDGYATWRVEPSVWMERGAPVLG</sequence>
<dbReference type="Proteomes" id="UP001367508">
    <property type="component" value="Unassembled WGS sequence"/>
</dbReference>
<reference evidence="1 2" key="1">
    <citation type="submission" date="2024-01" db="EMBL/GenBank/DDBJ databases">
        <title>The genomes of 5 underutilized Papilionoideae crops provide insights into root nodulation and disease resistanc.</title>
        <authorList>
            <person name="Jiang F."/>
        </authorList>
    </citation>
    <scope>NUCLEOTIDE SEQUENCE [LARGE SCALE GENOMIC DNA]</scope>
    <source>
        <strain evidence="1">LVBAO_FW01</strain>
        <tissue evidence="1">Leaves</tissue>
    </source>
</reference>
<comment type="caution">
    <text evidence="1">The sequence shown here is derived from an EMBL/GenBank/DDBJ whole genome shotgun (WGS) entry which is preliminary data.</text>
</comment>
<organism evidence="1 2">
    <name type="scientific">Canavalia gladiata</name>
    <name type="common">Sword bean</name>
    <name type="synonym">Dolichos gladiatus</name>
    <dbReference type="NCBI Taxonomy" id="3824"/>
    <lineage>
        <taxon>Eukaryota</taxon>
        <taxon>Viridiplantae</taxon>
        <taxon>Streptophyta</taxon>
        <taxon>Embryophyta</taxon>
        <taxon>Tracheophyta</taxon>
        <taxon>Spermatophyta</taxon>
        <taxon>Magnoliopsida</taxon>
        <taxon>eudicotyledons</taxon>
        <taxon>Gunneridae</taxon>
        <taxon>Pentapetalae</taxon>
        <taxon>rosids</taxon>
        <taxon>fabids</taxon>
        <taxon>Fabales</taxon>
        <taxon>Fabaceae</taxon>
        <taxon>Papilionoideae</taxon>
        <taxon>50 kb inversion clade</taxon>
        <taxon>NPAAA clade</taxon>
        <taxon>indigoferoid/millettioid clade</taxon>
        <taxon>Phaseoleae</taxon>
        <taxon>Canavalia</taxon>
    </lineage>
</organism>
<dbReference type="PANTHER" id="PTHR36770">
    <property type="entry name" value="PHOTOSYSTEM I ASSEMBLY FACTOR PSA3, CHLOROPLASTIC"/>
    <property type="match status" value="1"/>
</dbReference>
<accession>A0AAN9JY80</accession>
<dbReference type="GO" id="GO:0048564">
    <property type="term" value="P:photosystem I assembly"/>
    <property type="evidence" value="ECO:0007669"/>
    <property type="project" value="InterPro"/>
</dbReference>
<dbReference type="AlphaFoldDB" id="A0AAN9JY80"/>
<evidence type="ECO:0000313" key="1">
    <source>
        <dbReference type="EMBL" id="KAK7306127.1"/>
    </source>
</evidence>
<gene>
    <name evidence="1" type="ORF">VNO77_44048</name>
</gene>
<name>A0AAN9JY80_CANGL</name>
<dbReference type="EMBL" id="JAYMYQ010000011">
    <property type="protein sequence ID" value="KAK7306127.1"/>
    <property type="molecule type" value="Genomic_DNA"/>
</dbReference>
<dbReference type="InterPro" id="IPR037736">
    <property type="entry name" value="PSA3"/>
</dbReference>
<evidence type="ECO:0000313" key="2">
    <source>
        <dbReference type="Proteomes" id="UP001367508"/>
    </source>
</evidence>